<evidence type="ECO:0000259" key="3">
    <source>
        <dbReference type="Pfam" id="PF05368"/>
    </source>
</evidence>
<comment type="similarity">
    <text evidence="1">Belongs to the NmrA-type oxidoreductase family.</text>
</comment>
<evidence type="ECO:0000256" key="2">
    <source>
        <dbReference type="ARBA" id="ARBA00022857"/>
    </source>
</evidence>
<dbReference type="GO" id="GO:0005634">
    <property type="term" value="C:nucleus"/>
    <property type="evidence" value="ECO:0007669"/>
    <property type="project" value="TreeGrafter"/>
</dbReference>
<dbReference type="Pfam" id="PF05368">
    <property type="entry name" value="NmrA"/>
    <property type="match status" value="1"/>
</dbReference>
<reference evidence="4" key="1">
    <citation type="journal article" date="2021" name="Mol. Plant Microbe Interact.">
        <title>Telomere to telomere genome assembly of Fusarium musae F31, causal agent of crown rot disease of banana.</title>
        <authorList>
            <person name="Degradi L."/>
            <person name="Tava V."/>
            <person name="Kunova A."/>
            <person name="Cortesi P."/>
            <person name="Saracchi M."/>
            <person name="Pasquali M."/>
        </authorList>
    </citation>
    <scope>NUCLEOTIDE SEQUENCE</scope>
    <source>
        <strain evidence="4">F31</strain>
    </source>
</reference>
<keyword evidence="2" id="KW-0521">NADP</keyword>
<dbReference type="InterPro" id="IPR051164">
    <property type="entry name" value="NmrA-like_oxidored"/>
</dbReference>
<dbReference type="PANTHER" id="PTHR42748:SF14">
    <property type="entry name" value="SNOAL-LIKE DOMAIN-CONTAINING PROTEIN"/>
    <property type="match status" value="1"/>
</dbReference>
<name>A0A9P8DUC7_9HYPO</name>
<dbReference type="GeneID" id="68309743"/>
<dbReference type="SUPFAM" id="SSF51735">
    <property type="entry name" value="NAD(P)-binding Rossmann-fold domains"/>
    <property type="match status" value="1"/>
</dbReference>
<dbReference type="KEGG" id="fmu:J7337_001886"/>
<dbReference type="Gene3D" id="3.40.50.720">
    <property type="entry name" value="NAD(P)-binding Rossmann-like Domain"/>
    <property type="match status" value="1"/>
</dbReference>
<feature type="domain" description="NmrA-like" evidence="3">
    <location>
        <begin position="3"/>
        <end position="263"/>
    </location>
</feature>
<protein>
    <recommendedName>
        <fullName evidence="3">NmrA-like domain-containing protein</fullName>
    </recommendedName>
</protein>
<sequence>MARRIFVIGATGAQGLPVCRGLTKDGAYSLRVLTRDANSKRAQELAKLGDVEFIEGSFANEDNLRKGYEGCWGAFVNIDGFNTGEKTETYWTIRSYELAIESGIKFFVFGNLDYGYKKSGYDPKFRCGHYDGKGRMAEWMLTQKKTHNMGTAIFTTAQTVMTPRTVERVVTWAVPLADGAIPHVALDDCEHYVRWLFDNPERSDGMDLEVAIDHINYHDLAKAFQKVTGKPAQFMDIPIETYFEHIPWASTAPAGYNADLNDPATMTFKQNFTGFWNMWRHSGGNKGVVQRDYKLLDEIHPNRIKTAEEFFRREEEKRKAQGLPGIFETIESGNLGMILKLSEDGRKGKL</sequence>
<dbReference type="RefSeq" id="XP_044687321.1">
    <property type="nucleotide sequence ID" value="XM_044819619.1"/>
</dbReference>
<dbReference type="Gene3D" id="3.90.25.10">
    <property type="entry name" value="UDP-galactose 4-epimerase, domain 1"/>
    <property type="match status" value="1"/>
</dbReference>
<keyword evidence="5" id="KW-1185">Reference proteome</keyword>
<evidence type="ECO:0000313" key="5">
    <source>
        <dbReference type="Proteomes" id="UP000827133"/>
    </source>
</evidence>
<dbReference type="InterPro" id="IPR036291">
    <property type="entry name" value="NAD(P)-bd_dom_sf"/>
</dbReference>
<dbReference type="EMBL" id="JAHBCI010000001">
    <property type="protein sequence ID" value="KAG9508322.1"/>
    <property type="molecule type" value="Genomic_DNA"/>
</dbReference>
<comment type="caution">
    <text evidence="4">The sequence shown here is derived from an EMBL/GenBank/DDBJ whole genome shotgun (WGS) entry which is preliminary data.</text>
</comment>
<evidence type="ECO:0000313" key="4">
    <source>
        <dbReference type="EMBL" id="KAG9508322.1"/>
    </source>
</evidence>
<dbReference type="AlphaFoldDB" id="A0A9P8DUC7"/>
<accession>A0A9P8DUC7</accession>
<evidence type="ECO:0000256" key="1">
    <source>
        <dbReference type="ARBA" id="ARBA00006328"/>
    </source>
</evidence>
<dbReference type="Proteomes" id="UP000827133">
    <property type="component" value="Unassembled WGS sequence"/>
</dbReference>
<dbReference type="InterPro" id="IPR008030">
    <property type="entry name" value="NmrA-like"/>
</dbReference>
<gene>
    <name evidence="4" type="ORF">J7337_001886</name>
</gene>
<organism evidence="4 5">
    <name type="scientific">Fusarium musae</name>
    <dbReference type="NCBI Taxonomy" id="1042133"/>
    <lineage>
        <taxon>Eukaryota</taxon>
        <taxon>Fungi</taxon>
        <taxon>Dikarya</taxon>
        <taxon>Ascomycota</taxon>
        <taxon>Pezizomycotina</taxon>
        <taxon>Sordariomycetes</taxon>
        <taxon>Hypocreomycetidae</taxon>
        <taxon>Hypocreales</taxon>
        <taxon>Nectriaceae</taxon>
        <taxon>Fusarium</taxon>
    </lineage>
</organism>
<proteinExistence type="inferred from homology"/>
<dbReference type="PANTHER" id="PTHR42748">
    <property type="entry name" value="NITROGEN METABOLITE REPRESSION PROTEIN NMRA FAMILY MEMBER"/>
    <property type="match status" value="1"/>
</dbReference>